<dbReference type="EMBL" id="BKCJ011783794">
    <property type="protein sequence ID" value="GFD52554.1"/>
    <property type="molecule type" value="Genomic_DNA"/>
</dbReference>
<dbReference type="Pfam" id="PF18962">
    <property type="entry name" value="Por_Secre_tail"/>
    <property type="match status" value="1"/>
</dbReference>
<reference evidence="2" key="1">
    <citation type="journal article" date="2019" name="Sci. Rep.">
        <title>Draft genome of Tanacetum cinerariifolium, the natural source of mosquito coil.</title>
        <authorList>
            <person name="Yamashiro T."/>
            <person name="Shiraishi A."/>
            <person name="Satake H."/>
            <person name="Nakayama K."/>
        </authorList>
    </citation>
    <scope>NUCLEOTIDE SEQUENCE</scope>
</reference>
<evidence type="ECO:0000259" key="1">
    <source>
        <dbReference type="Pfam" id="PF18962"/>
    </source>
</evidence>
<protein>
    <recommendedName>
        <fullName evidence="1">Secretion system C-terminal sorting domain-containing protein</fullName>
    </recommendedName>
</protein>
<dbReference type="InterPro" id="IPR026444">
    <property type="entry name" value="Secre_tail"/>
</dbReference>
<accession>A0A699X7A3</accession>
<evidence type="ECO:0000313" key="2">
    <source>
        <dbReference type="EMBL" id="GFD52554.1"/>
    </source>
</evidence>
<dbReference type="AlphaFoldDB" id="A0A699X7A3"/>
<gene>
    <name evidence="2" type="ORF">Tci_924523</name>
</gene>
<proteinExistence type="predicted"/>
<comment type="caution">
    <text evidence="2">The sequence shown here is derived from an EMBL/GenBank/DDBJ whole genome shotgun (WGS) entry which is preliminary data.</text>
</comment>
<dbReference type="Gene3D" id="2.60.40.4070">
    <property type="match status" value="1"/>
</dbReference>
<dbReference type="NCBIfam" id="TIGR04183">
    <property type="entry name" value="Por_Secre_tail"/>
    <property type="match status" value="1"/>
</dbReference>
<name>A0A699X7A3_TANCI</name>
<sequence length="104" mass="10980">GLSLFEQTIALRNTPATPTVNGLTLSPVPFNDQFKVGFEVPAASVVTVELLDQLGRKVRTVVQNQNYATGAHSVSVDGAGLRSGLYIAAITINGQLVSKKTVKL</sequence>
<organism evidence="2">
    <name type="scientific">Tanacetum cinerariifolium</name>
    <name type="common">Dalmatian daisy</name>
    <name type="synonym">Chrysanthemum cinerariifolium</name>
    <dbReference type="NCBI Taxonomy" id="118510"/>
    <lineage>
        <taxon>Eukaryota</taxon>
        <taxon>Viridiplantae</taxon>
        <taxon>Streptophyta</taxon>
        <taxon>Embryophyta</taxon>
        <taxon>Tracheophyta</taxon>
        <taxon>Spermatophyta</taxon>
        <taxon>Magnoliopsida</taxon>
        <taxon>eudicotyledons</taxon>
        <taxon>Gunneridae</taxon>
        <taxon>Pentapetalae</taxon>
        <taxon>asterids</taxon>
        <taxon>campanulids</taxon>
        <taxon>Asterales</taxon>
        <taxon>Asteraceae</taxon>
        <taxon>Asteroideae</taxon>
        <taxon>Anthemideae</taxon>
        <taxon>Anthemidinae</taxon>
        <taxon>Tanacetum</taxon>
    </lineage>
</organism>
<feature type="domain" description="Secretion system C-terminal sorting" evidence="1">
    <location>
        <begin position="27"/>
        <end position="101"/>
    </location>
</feature>
<feature type="non-terminal residue" evidence="2">
    <location>
        <position position="1"/>
    </location>
</feature>